<reference evidence="3" key="1">
    <citation type="submission" date="2025-08" db="UniProtKB">
        <authorList>
            <consortium name="RefSeq"/>
        </authorList>
    </citation>
    <scope>IDENTIFICATION</scope>
    <source>
        <tissue evidence="3">Gonad</tissue>
    </source>
</reference>
<dbReference type="Proteomes" id="UP000515135">
    <property type="component" value="Unplaced"/>
</dbReference>
<sequence length="331" mass="36939">MDQRQRDQANTTQLLGRGRPLGNNNMSNSADGTNVTVMNPKRLDDIEVLETCDDSRPGSVVPTWSSTVSSSGYYSPTPDLEHEFLRSICVRQASMEKRLENIEAQGARQEQSQAALERSTRETNTLVKQLLDNHDNKAHVDRTFCDTLCQRLEKLENTISRCVQPSKLQEIRDDIHTICEKLKKTPTDGNWKELVQSLELEAEHLNLEVTILKVEGILHDLRRKLQASPSLSPSRGQTPLTSPEEVDSVLQKLKEVKISEGRIKNSAEIEGNGNHSFLCGNHATFNFPRDQVEGALGQQLSDVVLQPGRLPGRCQSKGGTAMTILIQVHSK</sequence>
<organism evidence="2 3">
    <name type="scientific">Branchiostoma belcheri</name>
    <name type="common">Amphioxus</name>
    <dbReference type="NCBI Taxonomy" id="7741"/>
    <lineage>
        <taxon>Eukaryota</taxon>
        <taxon>Metazoa</taxon>
        <taxon>Chordata</taxon>
        <taxon>Cephalochordata</taxon>
        <taxon>Leptocardii</taxon>
        <taxon>Amphioxiformes</taxon>
        <taxon>Branchiostomatidae</taxon>
        <taxon>Branchiostoma</taxon>
    </lineage>
</organism>
<feature type="compositionally biased region" description="Polar residues" evidence="1">
    <location>
        <begin position="22"/>
        <end position="37"/>
    </location>
</feature>
<name>A0A6P4YK95_BRABE</name>
<proteinExistence type="predicted"/>
<protein>
    <submittedName>
        <fullName evidence="3">Uncharacterized protein LOC109470354</fullName>
    </submittedName>
</protein>
<keyword evidence="2" id="KW-1185">Reference proteome</keyword>
<feature type="region of interest" description="Disordered" evidence="1">
    <location>
        <begin position="1"/>
        <end position="37"/>
    </location>
</feature>
<dbReference type="OrthoDB" id="10357824at2759"/>
<evidence type="ECO:0000313" key="3">
    <source>
        <dbReference type="RefSeq" id="XP_019624833.1"/>
    </source>
</evidence>
<gene>
    <name evidence="3" type="primary">LOC109470354</name>
</gene>
<evidence type="ECO:0000256" key="1">
    <source>
        <dbReference type="SAM" id="MobiDB-lite"/>
    </source>
</evidence>
<dbReference type="AlphaFoldDB" id="A0A6P4YK95"/>
<evidence type="ECO:0000313" key="2">
    <source>
        <dbReference type="Proteomes" id="UP000515135"/>
    </source>
</evidence>
<dbReference type="RefSeq" id="XP_019624833.1">
    <property type="nucleotide sequence ID" value="XM_019769274.1"/>
</dbReference>
<dbReference type="KEGG" id="bbel:109470354"/>
<accession>A0A6P4YK95</accession>
<dbReference type="GeneID" id="109470354"/>